<keyword evidence="4" id="KW-1185">Reference proteome</keyword>
<dbReference type="PANTHER" id="PTHR33755">
    <property type="entry name" value="TOXIN PARE1-RELATED"/>
    <property type="match status" value="1"/>
</dbReference>
<reference evidence="4" key="1">
    <citation type="journal article" date="2024" name="Toxins">
        <title>Genome Sequence Analysis of Native Xenorhabdus Strains Isolated from Entomopathogenic Nematodes in Argentina.</title>
        <authorList>
            <person name="Palma L."/>
            <person name="Frizzo L."/>
            <person name="Kaiser S."/>
            <person name="Berry C."/>
            <person name="Caballero P."/>
            <person name="Bode H.B."/>
            <person name="Del Valle E.E."/>
        </authorList>
    </citation>
    <scope>NUCLEOTIDE SEQUENCE [LARGE SCALE GENOMIC DNA]</scope>
    <source>
        <strain evidence="4">Reich</strain>
    </source>
</reference>
<evidence type="ECO:0000313" key="3">
    <source>
        <dbReference type="EMBL" id="MDX7998383.1"/>
    </source>
</evidence>
<dbReference type="Pfam" id="PF05016">
    <property type="entry name" value="ParE_toxin"/>
    <property type="match status" value="1"/>
</dbReference>
<protein>
    <submittedName>
        <fullName evidence="3">Type II toxin-antitoxin system RelE/ParE family toxin</fullName>
    </submittedName>
</protein>
<dbReference type="Proteomes" id="UP001271640">
    <property type="component" value="Unassembled WGS sequence"/>
</dbReference>
<dbReference type="InterPro" id="IPR035093">
    <property type="entry name" value="RelE/ParE_toxin_dom_sf"/>
</dbReference>
<keyword evidence="2" id="KW-1277">Toxin-antitoxin system</keyword>
<dbReference type="RefSeq" id="WP_319925127.1">
    <property type="nucleotide sequence ID" value="NZ_VCDP01000011.1"/>
</dbReference>
<dbReference type="InterPro" id="IPR051803">
    <property type="entry name" value="TA_system_RelE-like_toxin"/>
</dbReference>
<comment type="caution">
    <text evidence="3">The sequence shown here is derived from an EMBL/GenBank/DDBJ whole genome shotgun (WGS) entry which is preliminary data.</text>
</comment>
<dbReference type="InterPro" id="IPR007712">
    <property type="entry name" value="RelE/ParE_toxin"/>
</dbReference>
<name>A0ABU4SI97_9GAMM</name>
<evidence type="ECO:0000256" key="2">
    <source>
        <dbReference type="ARBA" id="ARBA00022649"/>
    </source>
</evidence>
<sequence>MPSIIWLRSALHDVERIHRFWKQRDATIASRAISVIRQGVKLLIRHPQSGRPAEDFELEYRELLIDFGDSGFVILYRYDGKQVSIINVKHQRELGY</sequence>
<gene>
    <name evidence="3" type="ORF">FE394_04020</name>
</gene>
<evidence type="ECO:0000256" key="1">
    <source>
        <dbReference type="ARBA" id="ARBA00006226"/>
    </source>
</evidence>
<dbReference type="PANTHER" id="PTHR33755:SF7">
    <property type="entry name" value="TOXIN MODULE OF TOXIN-ANTITOXIN SYSTEM RELE_STBE FAMILY"/>
    <property type="match status" value="1"/>
</dbReference>
<comment type="similarity">
    <text evidence="1">Belongs to the RelE toxin family.</text>
</comment>
<organism evidence="3 4">
    <name type="scientific">Xenorhabdus littoralis</name>
    <dbReference type="NCBI Taxonomy" id="2582835"/>
    <lineage>
        <taxon>Bacteria</taxon>
        <taxon>Pseudomonadati</taxon>
        <taxon>Pseudomonadota</taxon>
        <taxon>Gammaproteobacteria</taxon>
        <taxon>Enterobacterales</taxon>
        <taxon>Morganellaceae</taxon>
        <taxon>Xenorhabdus</taxon>
    </lineage>
</organism>
<dbReference type="EMBL" id="VCDP01000011">
    <property type="protein sequence ID" value="MDX7998383.1"/>
    <property type="molecule type" value="Genomic_DNA"/>
</dbReference>
<accession>A0ABU4SI97</accession>
<dbReference type="Gene3D" id="3.30.2310.20">
    <property type="entry name" value="RelE-like"/>
    <property type="match status" value="1"/>
</dbReference>
<proteinExistence type="inferred from homology"/>
<evidence type="ECO:0000313" key="4">
    <source>
        <dbReference type="Proteomes" id="UP001271640"/>
    </source>
</evidence>